<accession>A0ABM8FXS9</accession>
<keyword evidence="5" id="KW-1185">Reference proteome</keyword>
<evidence type="ECO:0000256" key="1">
    <source>
        <dbReference type="ARBA" id="ARBA00023125"/>
    </source>
</evidence>
<gene>
    <name evidence="4" type="ORF">GCM10025863_30750</name>
</gene>
<evidence type="ECO:0000313" key="4">
    <source>
        <dbReference type="EMBL" id="BDZ40461.1"/>
    </source>
</evidence>
<dbReference type="CDD" id="cd00093">
    <property type="entry name" value="HTH_XRE"/>
    <property type="match status" value="1"/>
</dbReference>
<dbReference type="SUPFAM" id="SSF47413">
    <property type="entry name" value="lambda repressor-like DNA-binding domains"/>
    <property type="match status" value="1"/>
</dbReference>
<proteinExistence type="predicted"/>
<feature type="region of interest" description="Disordered" evidence="2">
    <location>
        <begin position="1"/>
        <end position="34"/>
    </location>
</feature>
<dbReference type="PROSITE" id="PS50943">
    <property type="entry name" value="HTH_CROC1"/>
    <property type="match status" value="1"/>
</dbReference>
<feature type="compositionally biased region" description="Polar residues" evidence="2">
    <location>
        <begin position="21"/>
        <end position="34"/>
    </location>
</feature>
<evidence type="ECO:0000259" key="3">
    <source>
        <dbReference type="PROSITE" id="PS50943"/>
    </source>
</evidence>
<dbReference type="InterPro" id="IPR001387">
    <property type="entry name" value="Cro/C1-type_HTH"/>
</dbReference>
<dbReference type="RefSeq" id="WP_378761032.1">
    <property type="nucleotide sequence ID" value="NZ_JBHSLY010000002.1"/>
</dbReference>
<dbReference type="InterPro" id="IPR010982">
    <property type="entry name" value="Lambda_DNA-bd_dom_sf"/>
</dbReference>
<dbReference type="PANTHER" id="PTHR46797:SF1">
    <property type="entry name" value="METHYLPHOSPHONATE SYNTHASE"/>
    <property type="match status" value="1"/>
</dbReference>
<evidence type="ECO:0000256" key="2">
    <source>
        <dbReference type="SAM" id="MobiDB-lite"/>
    </source>
</evidence>
<dbReference type="EMBL" id="AP027728">
    <property type="protein sequence ID" value="BDZ40461.1"/>
    <property type="molecule type" value="Genomic_DNA"/>
</dbReference>
<keyword evidence="1" id="KW-0238">DNA-binding</keyword>
<dbReference type="Gene3D" id="1.10.260.40">
    <property type="entry name" value="lambda repressor-like DNA-binding domains"/>
    <property type="match status" value="1"/>
</dbReference>
<dbReference type="InterPro" id="IPR050807">
    <property type="entry name" value="TransReg_Diox_bact_type"/>
</dbReference>
<evidence type="ECO:0000313" key="5">
    <source>
        <dbReference type="Proteomes" id="UP001321543"/>
    </source>
</evidence>
<dbReference type="Pfam" id="PF01381">
    <property type="entry name" value="HTH_3"/>
    <property type="match status" value="1"/>
</dbReference>
<protein>
    <recommendedName>
        <fullName evidence="3">HTH cro/C1-type domain-containing protein</fullName>
    </recommendedName>
</protein>
<feature type="domain" description="HTH cro/C1-type" evidence="3">
    <location>
        <begin position="16"/>
        <end position="70"/>
    </location>
</feature>
<reference evidence="5" key="1">
    <citation type="journal article" date="2019" name="Int. J. Syst. Evol. Microbiol.">
        <title>The Global Catalogue of Microorganisms (GCM) 10K type strain sequencing project: providing services to taxonomists for standard genome sequencing and annotation.</title>
        <authorList>
            <consortium name="The Broad Institute Genomics Platform"/>
            <consortium name="The Broad Institute Genome Sequencing Center for Infectious Disease"/>
            <person name="Wu L."/>
            <person name="Ma J."/>
        </authorList>
    </citation>
    <scope>NUCLEOTIDE SEQUENCE [LARGE SCALE GENOMIC DNA]</scope>
    <source>
        <strain evidence="5">NBRC 106310</strain>
    </source>
</reference>
<dbReference type="Proteomes" id="UP001321543">
    <property type="component" value="Chromosome"/>
</dbReference>
<name>A0ABM8FXS9_9MICO</name>
<sequence>MPRVPSPAAVHIGGRIRGARESSTMTQDDLASRSGIDSSNIRAYESGRAMPSIHTLLRIAVAMRTPIDYFLTDLTLEMFPANASDGRRRTA</sequence>
<dbReference type="PANTHER" id="PTHR46797">
    <property type="entry name" value="HTH-TYPE TRANSCRIPTIONAL REGULATOR"/>
    <property type="match status" value="1"/>
</dbReference>
<dbReference type="SMART" id="SM00530">
    <property type="entry name" value="HTH_XRE"/>
    <property type="match status" value="1"/>
</dbReference>
<organism evidence="4 5">
    <name type="scientific">Microbacterium suwonense</name>
    <dbReference type="NCBI Taxonomy" id="683047"/>
    <lineage>
        <taxon>Bacteria</taxon>
        <taxon>Bacillati</taxon>
        <taxon>Actinomycetota</taxon>
        <taxon>Actinomycetes</taxon>
        <taxon>Micrococcales</taxon>
        <taxon>Microbacteriaceae</taxon>
        <taxon>Microbacterium</taxon>
    </lineage>
</organism>